<protein>
    <recommendedName>
        <fullName evidence="3">HAD-like protein</fullName>
    </recommendedName>
</protein>
<feature type="non-terminal residue" evidence="1">
    <location>
        <position position="1"/>
    </location>
</feature>
<proteinExistence type="predicted"/>
<organism evidence="1 2">
    <name type="scientific">Saccharata proteae CBS 121410</name>
    <dbReference type="NCBI Taxonomy" id="1314787"/>
    <lineage>
        <taxon>Eukaryota</taxon>
        <taxon>Fungi</taxon>
        <taxon>Dikarya</taxon>
        <taxon>Ascomycota</taxon>
        <taxon>Pezizomycotina</taxon>
        <taxon>Dothideomycetes</taxon>
        <taxon>Dothideomycetes incertae sedis</taxon>
        <taxon>Botryosphaeriales</taxon>
        <taxon>Saccharataceae</taxon>
        <taxon>Saccharata</taxon>
    </lineage>
</organism>
<evidence type="ECO:0000313" key="1">
    <source>
        <dbReference type="EMBL" id="KAF2090523.1"/>
    </source>
</evidence>
<dbReference type="PANTHER" id="PTHR43611:SF3">
    <property type="entry name" value="FLAVIN MONONUCLEOTIDE HYDROLASE 1, CHLOROPLATIC"/>
    <property type="match status" value="1"/>
</dbReference>
<reference evidence="1" key="1">
    <citation type="journal article" date="2020" name="Stud. Mycol.">
        <title>101 Dothideomycetes genomes: a test case for predicting lifestyles and emergence of pathogens.</title>
        <authorList>
            <person name="Haridas S."/>
            <person name="Albert R."/>
            <person name="Binder M."/>
            <person name="Bloem J."/>
            <person name="Labutti K."/>
            <person name="Salamov A."/>
            <person name="Andreopoulos B."/>
            <person name="Baker S."/>
            <person name="Barry K."/>
            <person name="Bills G."/>
            <person name="Bluhm B."/>
            <person name="Cannon C."/>
            <person name="Castanera R."/>
            <person name="Culley D."/>
            <person name="Daum C."/>
            <person name="Ezra D."/>
            <person name="Gonzalez J."/>
            <person name="Henrissat B."/>
            <person name="Kuo A."/>
            <person name="Liang C."/>
            <person name="Lipzen A."/>
            <person name="Lutzoni F."/>
            <person name="Magnuson J."/>
            <person name="Mondo S."/>
            <person name="Nolan M."/>
            <person name="Ohm R."/>
            <person name="Pangilinan J."/>
            <person name="Park H.-J."/>
            <person name="Ramirez L."/>
            <person name="Alfaro M."/>
            <person name="Sun H."/>
            <person name="Tritt A."/>
            <person name="Yoshinaga Y."/>
            <person name="Zwiers L.-H."/>
            <person name="Turgeon B."/>
            <person name="Goodwin S."/>
            <person name="Spatafora J."/>
            <person name="Crous P."/>
            <person name="Grigoriev I."/>
        </authorList>
    </citation>
    <scope>NUCLEOTIDE SEQUENCE</scope>
    <source>
        <strain evidence="1">CBS 121410</strain>
    </source>
</reference>
<dbReference type="AlphaFoldDB" id="A0A9P4LYP2"/>
<evidence type="ECO:0008006" key="3">
    <source>
        <dbReference type="Google" id="ProtNLM"/>
    </source>
</evidence>
<dbReference type="OrthoDB" id="2012566at2759"/>
<dbReference type="SUPFAM" id="SSF56784">
    <property type="entry name" value="HAD-like"/>
    <property type="match status" value="1"/>
</dbReference>
<accession>A0A9P4LYP2</accession>
<gene>
    <name evidence="1" type="ORF">K490DRAFT_34923</name>
</gene>
<dbReference type="PANTHER" id="PTHR43611">
    <property type="entry name" value="ALPHA-D-GLUCOSE 1-PHOSPHATE PHOSPHATASE"/>
    <property type="match status" value="1"/>
</dbReference>
<evidence type="ECO:0000313" key="2">
    <source>
        <dbReference type="Proteomes" id="UP000799776"/>
    </source>
</evidence>
<keyword evidence="2" id="KW-1185">Reference proteome</keyword>
<dbReference type="InterPro" id="IPR036412">
    <property type="entry name" value="HAD-like_sf"/>
</dbReference>
<dbReference type="Proteomes" id="UP000799776">
    <property type="component" value="Unassembled WGS sequence"/>
</dbReference>
<dbReference type="InterPro" id="IPR023214">
    <property type="entry name" value="HAD_sf"/>
</dbReference>
<name>A0A9P4LYP2_9PEZI</name>
<dbReference type="EMBL" id="ML978712">
    <property type="protein sequence ID" value="KAF2090523.1"/>
    <property type="molecule type" value="Genomic_DNA"/>
</dbReference>
<sequence>VELFDGVFESGYEGMRKPDRVFYERGLERTGAVRLRTVFVDDKSENVFAARSLGFRGVVFDETESVVRQLRCLLGDAVARGWELLLRGLEESITETGVRMKDTSTGLMISEKLTTRRRLTNLEPKASTRNFFAAKPVPTTDSFPDDLDSTSLALLIVEKVTAAKAKTMDLMLTCKSEDDIIPTYFSPTRPGTDPTVCINILRAFYAHARGHHLSPTLTYIRDVLYHRAYTHGGTRFYPPDAFLSLLDSTHSGTNPDLAALIPALEEALTERTKLPGNAAGLAMRVSGCQRVIVEYGVDLEVLQGLRASDGGWSAGVLFEAGRPGVGIGNRSVVTALAVKAIEGQRMKMVQRDGAEAEILGVVGEEGAKSQLMRVVEVYGGGECVWWVLEALFRVDLWSVWNR</sequence>
<comment type="caution">
    <text evidence="1">The sequence shown here is derived from an EMBL/GenBank/DDBJ whole genome shotgun (WGS) entry which is preliminary data.</text>
</comment>
<dbReference type="Gene3D" id="3.40.50.1000">
    <property type="entry name" value="HAD superfamily/HAD-like"/>
    <property type="match status" value="1"/>
</dbReference>